<dbReference type="PANTHER" id="PTHR35332">
    <property type="entry name" value="REGULATION OF ENOLASE PROTEIN 1"/>
    <property type="match status" value="1"/>
</dbReference>
<dbReference type="AlphaFoldDB" id="A0AAD7UH27"/>
<sequence length="212" mass="22881">MDDVRSFADTRLVWHCEASHEMKGDELVVRPRPGSDFWRRTFYSPVLVKDDGCALIAPVSREATMEIAFTLGAVSQFDQAGAVVRVDEETWVKAGLEYVDGQPRLSVVATNGVSDWSTQPWGSTSLRLRIHKVHPPQGAAVVVEASSGAEAAAWQLVRIASLGSEATWGMGVFAAAPLANQEGCTATFHSIEIGEKKPTSHDPDLPADHGGR</sequence>
<evidence type="ECO:0000313" key="2">
    <source>
        <dbReference type="Proteomes" id="UP001230188"/>
    </source>
</evidence>
<dbReference type="PANTHER" id="PTHR35332:SF2">
    <property type="entry name" value="REGULATION OF ENOLASE PROTEIN 1"/>
    <property type="match status" value="1"/>
</dbReference>
<evidence type="ECO:0000313" key="1">
    <source>
        <dbReference type="EMBL" id="KAJ8605381.1"/>
    </source>
</evidence>
<dbReference type="Proteomes" id="UP001230188">
    <property type="component" value="Unassembled WGS sequence"/>
</dbReference>
<name>A0AAD7UH27_9STRA</name>
<dbReference type="InterPro" id="IPR013320">
    <property type="entry name" value="ConA-like_dom_sf"/>
</dbReference>
<dbReference type="InterPro" id="IPR009784">
    <property type="entry name" value="DUF1349"/>
</dbReference>
<keyword evidence="2" id="KW-1185">Reference proteome</keyword>
<reference evidence="1" key="1">
    <citation type="submission" date="2023-01" db="EMBL/GenBank/DDBJ databases">
        <title>Metagenome sequencing of chrysophaentin producing Chrysophaeum taylorii.</title>
        <authorList>
            <person name="Davison J."/>
            <person name="Bewley C."/>
        </authorList>
    </citation>
    <scope>NUCLEOTIDE SEQUENCE</scope>
    <source>
        <strain evidence="1">NIES-1699</strain>
    </source>
</reference>
<dbReference type="Pfam" id="PF07081">
    <property type="entry name" value="DUF1349"/>
    <property type="match status" value="1"/>
</dbReference>
<accession>A0AAD7UH27</accession>
<dbReference type="EMBL" id="JAQMWT010000316">
    <property type="protein sequence ID" value="KAJ8605381.1"/>
    <property type="molecule type" value="Genomic_DNA"/>
</dbReference>
<gene>
    <name evidence="1" type="ORF">CTAYLR_002392</name>
</gene>
<proteinExistence type="predicted"/>
<organism evidence="1 2">
    <name type="scientific">Chrysophaeum taylorii</name>
    <dbReference type="NCBI Taxonomy" id="2483200"/>
    <lineage>
        <taxon>Eukaryota</taxon>
        <taxon>Sar</taxon>
        <taxon>Stramenopiles</taxon>
        <taxon>Ochrophyta</taxon>
        <taxon>Pelagophyceae</taxon>
        <taxon>Pelagomonadales</taxon>
        <taxon>Pelagomonadaceae</taxon>
        <taxon>Chrysophaeum</taxon>
    </lineage>
</organism>
<protein>
    <recommendedName>
        <fullName evidence="3">DUF1349 domain-containing protein</fullName>
    </recommendedName>
</protein>
<comment type="caution">
    <text evidence="1">The sequence shown here is derived from an EMBL/GenBank/DDBJ whole genome shotgun (WGS) entry which is preliminary data.</text>
</comment>
<evidence type="ECO:0008006" key="3">
    <source>
        <dbReference type="Google" id="ProtNLM"/>
    </source>
</evidence>
<dbReference type="Gene3D" id="2.60.120.200">
    <property type="match status" value="1"/>
</dbReference>
<dbReference type="SUPFAM" id="SSF49899">
    <property type="entry name" value="Concanavalin A-like lectins/glucanases"/>
    <property type="match status" value="1"/>
</dbReference>